<dbReference type="Pfam" id="PF00754">
    <property type="entry name" value="F5_F8_type_C"/>
    <property type="match status" value="1"/>
</dbReference>
<dbReference type="Pfam" id="PF07583">
    <property type="entry name" value="PSCyt2"/>
    <property type="match status" value="1"/>
</dbReference>
<dbReference type="InterPro" id="IPR000421">
    <property type="entry name" value="FA58C"/>
</dbReference>
<name>A0A382BDF8_9ZZZZ</name>
<dbReference type="AlphaFoldDB" id="A0A382BDF8"/>
<organism evidence="2">
    <name type="scientific">marine metagenome</name>
    <dbReference type="NCBI Taxonomy" id="408172"/>
    <lineage>
        <taxon>unclassified sequences</taxon>
        <taxon>metagenomes</taxon>
        <taxon>ecological metagenomes</taxon>
    </lineage>
</organism>
<dbReference type="PANTHER" id="PTHR35889">
    <property type="entry name" value="CYCLOINULO-OLIGOSACCHARIDE FRUCTANOTRANSFERASE-RELATED"/>
    <property type="match status" value="1"/>
</dbReference>
<dbReference type="SUPFAM" id="SSF49785">
    <property type="entry name" value="Galactose-binding domain-like"/>
    <property type="match status" value="1"/>
</dbReference>
<accession>A0A382BDF8</accession>
<evidence type="ECO:0000259" key="1">
    <source>
        <dbReference type="PROSITE" id="PS50022"/>
    </source>
</evidence>
<dbReference type="InterPro" id="IPR011444">
    <property type="entry name" value="DUF1549"/>
</dbReference>
<evidence type="ECO:0000313" key="2">
    <source>
        <dbReference type="EMBL" id="SVB11855.1"/>
    </source>
</evidence>
<dbReference type="Gene3D" id="2.60.120.260">
    <property type="entry name" value="Galactose-binding domain-like"/>
    <property type="match status" value="1"/>
</dbReference>
<protein>
    <recommendedName>
        <fullName evidence="1">F5/8 type C domain-containing protein</fullName>
    </recommendedName>
</protein>
<dbReference type="PROSITE" id="PS50022">
    <property type="entry name" value="FA58C_3"/>
    <property type="match status" value="1"/>
</dbReference>
<feature type="non-terminal residue" evidence="2">
    <location>
        <position position="485"/>
    </location>
</feature>
<sequence length="485" mass="54942">MNWHPKINFAVVLLFSLGQVAIFCEEQPPGPELGRFDFWSLKPIVKHTPPALGQAERSWARNPIDHFIAAKLGEKNLTHSGEANRQTLIRRVYFDLLGLPPKPTEVEAFVQNPDPLAYEKLVEKLLASPRYGERWARHWLDVVHYGDTHGYDKDKLRPNAWPYRDYVIRAFNGDKPYGQFMREQVAGDALYPNTRDGIEATGFIATGPWDFIGHAEVPETKLDGRIARNLDRDDMVKNTMNTFISITVQCARCHDHKFDAVNMTDYYRMQAVFAALDRADREYHPDPKIAKQLVSLKSKVDRHQTELKGIENEIKTKGGNDLATLDKQLRELRKRAEVKKQPEYGYHSQISSTQDVTKWVQVDLGQVQAIKQITMIGTSDNFNNIGDGFGFPLRYKIEASNDPKLLSDTTAVADKTKGDEPNPGIAPQDFKPDNLATRYIRITATKLAKRSNDFILALGELRVLDAKGNNLAKEKTVTALDSIEA</sequence>
<reference evidence="2" key="1">
    <citation type="submission" date="2018-05" db="EMBL/GenBank/DDBJ databases">
        <authorList>
            <person name="Lanie J.A."/>
            <person name="Ng W.-L."/>
            <person name="Kazmierczak K.M."/>
            <person name="Andrzejewski T.M."/>
            <person name="Davidsen T.M."/>
            <person name="Wayne K.J."/>
            <person name="Tettelin H."/>
            <person name="Glass J.I."/>
            <person name="Rusch D."/>
            <person name="Podicherti R."/>
            <person name="Tsui H.-C.T."/>
            <person name="Winkler M.E."/>
        </authorList>
    </citation>
    <scope>NUCLEOTIDE SEQUENCE</scope>
</reference>
<dbReference type="PANTHER" id="PTHR35889:SF3">
    <property type="entry name" value="F-BOX DOMAIN-CONTAINING PROTEIN"/>
    <property type="match status" value="1"/>
</dbReference>
<dbReference type="InterPro" id="IPR008979">
    <property type="entry name" value="Galactose-bd-like_sf"/>
</dbReference>
<feature type="domain" description="F5/8 type C" evidence="1">
    <location>
        <begin position="346"/>
        <end position="466"/>
    </location>
</feature>
<dbReference type="EMBL" id="UINC01029328">
    <property type="protein sequence ID" value="SVB11855.1"/>
    <property type="molecule type" value="Genomic_DNA"/>
</dbReference>
<proteinExistence type="predicted"/>
<gene>
    <name evidence="2" type="ORF">METZ01_LOCUS164709</name>
</gene>